<keyword evidence="7" id="KW-1185">Reference proteome</keyword>
<evidence type="ECO:0000259" key="3">
    <source>
        <dbReference type="Pfam" id="PF02550"/>
    </source>
</evidence>
<evidence type="ECO:0000313" key="5">
    <source>
        <dbReference type="EMBL" id="KFD57893.1"/>
    </source>
</evidence>
<dbReference type="Gene3D" id="3.30.750.70">
    <property type="entry name" value="4-hydroxybutyrate coenzyme like domains"/>
    <property type="match status" value="1"/>
</dbReference>
<dbReference type="SUPFAM" id="SSF100950">
    <property type="entry name" value="NagB/RpiA/CoA transferase-like"/>
    <property type="match status" value="2"/>
</dbReference>
<dbReference type="PANTHER" id="PTHR21432">
    <property type="entry name" value="ACETYL-COA HYDROLASE-RELATED"/>
    <property type="match status" value="1"/>
</dbReference>
<name>A0A085MKZ7_9BILA</name>
<evidence type="ECO:0000256" key="2">
    <source>
        <dbReference type="ARBA" id="ARBA00022679"/>
    </source>
</evidence>
<dbReference type="Gene3D" id="3.40.1080.10">
    <property type="entry name" value="Glutaconate Coenzyme A-transferase"/>
    <property type="match status" value="1"/>
</dbReference>
<dbReference type="InterPro" id="IPR037171">
    <property type="entry name" value="NagB/RpiA_transferase-like"/>
</dbReference>
<dbReference type="Pfam" id="PF13336">
    <property type="entry name" value="AcetylCoA_hyd_C"/>
    <property type="match status" value="1"/>
</dbReference>
<dbReference type="GO" id="GO:0006083">
    <property type="term" value="P:acetate metabolic process"/>
    <property type="evidence" value="ECO:0007669"/>
    <property type="project" value="InterPro"/>
</dbReference>
<feature type="domain" description="Acetyl-CoA hydrolase/transferase N-terminal" evidence="3">
    <location>
        <begin position="42"/>
        <end position="211"/>
    </location>
</feature>
<dbReference type="GO" id="GO:0005739">
    <property type="term" value="C:mitochondrion"/>
    <property type="evidence" value="ECO:0007669"/>
    <property type="project" value="TreeGrafter"/>
</dbReference>
<gene>
    <name evidence="5" type="ORF">M513_01126</name>
    <name evidence="6" type="ORF">M514_01126</name>
</gene>
<comment type="similarity">
    <text evidence="1">Belongs to the acetyl-CoA hydrolase/transferase family.</text>
</comment>
<reference evidence="5 7" key="1">
    <citation type="journal article" date="2014" name="Nat. Genet.">
        <title>Genome and transcriptome of the porcine whipworm Trichuris suis.</title>
        <authorList>
            <person name="Jex A.R."/>
            <person name="Nejsum P."/>
            <person name="Schwarz E.M."/>
            <person name="Hu L."/>
            <person name="Young N.D."/>
            <person name="Hall R.S."/>
            <person name="Korhonen P.K."/>
            <person name="Liao S."/>
            <person name="Thamsborg S."/>
            <person name="Xia J."/>
            <person name="Xu P."/>
            <person name="Wang S."/>
            <person name="Scheerlinck J.P."/>
            <person name="Hofmann A."/>
            <person name="Sternberg P.W."/>
            <person name="Wang J."/>
            <person name="Gasser R.B."/>
        </authorList>
    </citation>
    <scope>NUCLEOTIDE SEQUENCE [LARGE SCALE GENOMIC DNA]</scope>
    <source>
        <strain evidence="6">DCEP-RM93F</strain>
        <strain evidence="5">DCEP-RM93M</strain>
    </source>
</reference>
<evidence type="ECO:0000313" key="7">
    <source>
        <dbReference type="Proteomes" id="UP000030764"/>
    </source>
</evidence>
<dbReference type="AlphaFoldDB" id="A0A085MKZ7"/>
<organism evidence="5 7">
    <name type="scientific">Trichuris suis</name>
    <name type="common">pig whipworm</name>
    <dbReference type="NCBI Taxonomy" id="68888"/>
    <lineage>
        <taxon>Eukaryota</taxon>
        <taxon>Metazoa</taxon>
        <taxon>Ecdysozoa</taxon>
        <taxon>Nematoda</taxon>
        <taxon>Enoplea</taxon>
        <taxon>Dorylaimia</taxon>
        <taxon>Trichinellida</taxon>
        <taxon>Trichuridae</taxon>
        <taxon>Trichuris</taxon>
    </lineage>
</organism>
<dbReference type="EMBL" id="KL367485">
    <property type="protein sequence ID" value="KFD70932.1"/>
    <property type="molecule type" value="Genomic_DNA"/>
</dbReference>
<dbReference type="OrthoDB" id="10250396at2759"/>
<evidence type="ECO:0000256" key="1">
    <source>
        <dbReference type="ARBA" id="ARBA00009632"/>
    </source>
</evidence>
<dbReference type="Proteomes" id="UP000030758">
    <property type="component" value="Unassembled WGS sequence"/>
</dbReference>
<dbReference type="PANTHER" id="PTHR21432:SF20">
    <property type="entry name" value="ACETYL-COA HYDROLASE"/>
    <property type="match status" value="1"/>
</dbReference>
<dbReference type="InterPro" id="IPR038460">
    <property type="entry name" value="AcetylCoA_hyd_C_sf"/>
</dbReference>
<protein>
    <submittedName>
        <fullName evidence="5">Uncharacterized protein</fullName>
    </submittedName>
</protein>
<dbReference type="Pfam" id="PF02550">
    <property type="entry name" value="AcetylCoA_hydro"/>
    <property type="match status" value="1"/>
</dbReference>
<dbReference type="InterPro" id="IPR003702">
    <property type="entry name" value="ActCoA_hydro_N"/>
</dbReference>
<dbReference type="GO" id="GO:0008775">
    <property type="term" value="F:acetate CoA-transferase activity"/>
    <property type="evidence" value="ECO:0007669"/>
    <property type="project" value="InterPro"/>
</dbReference>
<proteinExistence type="inferred from homology"/>
<evidence type="ECO:0000259" key="4">
    <source>
        <dbReference type="Pfam" id="PF13336"/>
    </source>
</evidence>
<dbReference type="InterPro" id="IPR046433">
    <property type="entry name" value="ActCoA_hydro"/>
</dbReference>
<keyword evidence="2" id="KW-0808">Transferase</keyword>
<evidence type="ECO:0000313" key="6">
    <source>
        <dbReference type="EMBL" id="KFD70932.1"/>
    </source>
</evidence>
<feature type="domain" description="Acetyl-CoA hydrolase/transferase C-terminal" evidence="4">
    <location>
        <begin position="304"/>
        <end position="457"/>
    </location>
</feature>
<dbReference type="EMBL" id="KL363186">
    <property type="protein sequence ID" value="KFD57893.1"/>
    <property type="molecule type" value="Genomic_DNA"/>
</dbReference>
<sequence length="469" mass="51292">MSLALKNASRFWNLSRILASPFHSYSAEPFQPITGRKPQICTPEEAVKNVKSGDCVYVHGVALTPTILLNALADHAKAKDLRGVKLYHIHLEGPAKWVEEEYVKHLRSNCLFIAGNLRQAVNDGRADCLSIFLSDTPLLFRRKIIPVDVAMLTVSPPDDKGFCSLGTSVDCTRAAVQQAKFIIAIANPNVPRTFGDGALHQSHIDVMVHDNSPLYTIHSRKMSEADATIGKLIAENLVEDGSTLQMGIGNIPDAVLSQLKNHKDLGVHTEMFSDGVLDLIDSGALTNAKKVLHPGKLVSAFALGTERLYKWMNDNAMLYMGDVEWINDPGMIKLNPKVCAINSGIEVDITGQIVADSIGTRIYSGFGGQVDFMRGAAICTDGKGKPIMALPSVTNKNESKIVAVPKSGAGVVTSRAHAHYIVTEHGIAYLFGKNMRQRAHELIKIAHPDHREHLEKAFFDRFKCMPTAD</sequence>
<dbReference type="Gene3D" id="3.40.1080.20">
    <property type="entry name" value="Acetyl-CoA hydrolase/transferase C-terminal domain"/>
    <property type="match status" value="1"/>
</dbReference>
<dbReference type="Proteomes" id="UP000030764">
    <property type="component" value="Unassembled WGS sequence"/>
</dbReference>
<accession>A0A085MKZ7</accession>
<dbReference type="InterPro" id="IPR026888">
    <property type="entry name" value="AcetylCoA_hyd_C"/>
</dbReference>